<gene>
    <name evidence="1" type="ORF">FIBSPDRAFT_690714</name>
</gene>
<proteinExistence type="predicted"/>
<dbReference type="Pfam" id="PF13384">
    <property type="entry name" value="HTH_23"/>
    <property type="match status" value="1"/>
</dbReference>
<sequence>MGFRHISKDIKDRALYLLSEGYITEDVCDIFDVSERSLRRWRANFEAHGSVIPPQQPIQGRPRILNADHTHDLLTLMEEAPEMFLEEIQDWVALVHDAAISRTALHDTIRDCGITYKLLRRAAAERDDEARQDWRADMQAHIVASQIVTVDETSKDDRTLYRHYGRAPAG</sequence>
<evidence type="ECO:0000313" key="1">
    <source>
        <dbReference type="EMBL" id="KZP32789.1"/>
    </source>
</evidence>
<evidence type="ECO:0008006" key="3">
    <source>
        <dbReference type="Google" id="ProtNLM"/>
    </source>
</evidence>
<organism evidence="1 2">
    <name type="scientific">Athelia psychrophila</name>
    <dbReference type="NCBI Taxonomy" id="1759441"/>
    <lineage>
        <taxon>Eukaryota</taxon>
        <taxon>Fungi</taxon>
        <taxon>Dikarya</taxon>
        <taxon>Basidiomycota</taxon>
        <taxon>Agaricomycotina</taxon>
        <taxon>Agaricomycetes</taxon>
        <taxon>Agaricomycetidae</taxon>
        <taxon>Atheliales</taxon>
        <taxon>Atheliaceae</taxon>
        <taxon>Athelia</taxon>
    </lineage>
</organism>
<evidence type="ECO:0000313" key="2">
    <source>
        <dbReference type="Proteomes" id="UP000076532"/>
    </source>
</evidence>
<dbReference type="AlphaFoldDB" id="A0A166VJB1"/>
<feature type="non-terminal residue" evidence="1">
    <location>
        <position position="170"/>
    </location>
</feature>
<dbReference type="Proteomes" id="UP000076532">
    <property type="component" value="Unassembled WGS sequence"/>
</dbReference>
<dbReference type="InterPro" id="IPR009057">
    <property type="entry name" value="Homeodomain-like_sf"/>
</dbReference>
<dbReference type="STRING" id="436010.A0A166VJB1"/>
<dbReference type="SUPFAM" id="SSF46689">
    <property type="entry name" value="Homeodomain-like"/>
    <property type="match status" value="1"/>
</dbReference>
<keyword evidence="2" id="KW-1185">Reference proteome</keyword>
<reference evidence="1 2" key="1">
    <citation type="journal article" date="2016" name="Mol. Biol. Evol.">
        <title>Comparative Genomics of Early-Diverging Mushroom-Forming Fungi Provides Insights into the Origins of Lignocellulose Decay Capabilities.</title>
        <authorList>
            <person name="Nagy L.G."/>
            <person name="Riley R."/>
            <person name="Tritt A."/>
            <person name="Adam C."/>
            <person name="Daum C."/>
            <person name="Floudas D."/>
            <person name="Sun H."/>
            <person name="Yadav J.S."/>
            <person name="Pangilinan J."/>
            <person name="Larsson K.H."/>
            <person name="Matsuura K."/>
            <person name="Barry K."/>
            <person name="Labutti K."/>
            <person name="Kuo R."/>
            <person name="Ohm R.A."/>
            <person name="Bhattacharya S.S."/>
            <person name="Shirouzu T."/>
            <person name="Yoshinaga Y."/>
            <person name="Martin F.M."/>
            <person name="Grigoriev I.V."/>
            <person name="Hibbett D.S."/>
        </authorList>
    </citation>
    <scope>NUCLEOTIDE SEQUENCE [LARGE SCALE GENOMIC DNA]</scope>
    <source>
        <strain evidence="1 2">CBS 109695</strain>
    </source>
</reference>
<name>A0A166VJB1_9AGAM</name>
<dbReference type="OrthoDB" id="3255572at2759"/>
<dbReference type="EMBL" id="KV417484">
    <property type="protein sequence ID" value="KZP32789.1"/>
    <property type="molecule type" value="Genomic_DNA"/>
</dbReference>
<accession>A0A166VJB1</accession>
<protein>
    <recommendedName>
        <fullName evidence="3">Homeodomain-like protein</fullName>
    </recommendedName>
</protein>